<sequence length="227" mass="24018">MHLRSAGEGPKEGGGESRPPPEGQRGQHGGEDHGEDYAQRGGDEAQGQEEAGPAIKTKKAAGKREREEPAADASGTAAADADAGGEPKKKKKKKKLAELNGVAAPSGGAGGKPGLLPAKVDHNGVDLKQPQLPPPPPYHPRHSDGMHHQLPGPPPLPLPPYQLRTGGFPGQQQQTYRPGNGDDMPAWKRGGREFDEELMRVMLGIAKLVEPLTDKNGNFPYHLFSSA</sequence>
<feature type="compositionally biased region" description="Low complexity" evidence="1">
    <location>
        <begin position="71"/>
        <end position="84"/>
    </location>
</feature>
<evidence type="ECO:0000313" key="2">
    <source>
        <dbReference type="EnsemblPlants" id="OB05G13250.1"/>
    </source>
</evidence>
<feature type="compositionally biased region" description="Pro residues" evidence="1">
    <location>
        <begin position="151"/>
        <end position="160"/>
    </location>
</feature>
<dbReference type="EnsemblPlants" id="OB05G13250.1">
    <property type="protein sequence ID" value="OB05G13250.1"/>
    <property type="gene ID" value="OB05G13250"/>
</dbReference>
<accession>J3M401</accession>
<feature type="region of interest" description="Disordered" evidence="1">
    <location>
        <begin position="1"/>
        <end position="189"/>
    </location>
</feature>
<proteinExistence type="predicted"/>
<feature type="compositionally biased region" description="Basic and acidic residues" evidence="1">
    <location>
        <begin position="28"/>
        <end position="43"/>
    </location>
</feature>
<organism evidence="2">
    <name type="scientific">Oryza brachyantha</name>
    <name type="common">malo sina</name>
    <dbReference type="NCBI Taxonomy" id="4533"/>
    <lineage>
        <taxon>Eukaryota</taxon>
        <taxon>Viridiplantae</taxon>
        <taxon>Streptophyta</taxon>
        <taxon>Embryophyta</taxon>
        <taxon>Tracheophyta</taxon>
        <taxon>Spermatophyta</taxon>
        <taxon>Magnoliopsida</taxon>
        <taxon>Liliopsida</taxon>
        <taxon>Poales</taxon>
        <taxon>Poaceae</taxon>
        <taxon>BOP clade</taxon>
        <taxon>Oryzoideae</taxon>
        <taxon>Oryzeae</taxon>
        <taxon>Oryzinae</taxon>
        <taxon>Oryza</taxon>
    </lineage>
</organism>
<dbReference type="STRING" id="4533.J3M401"/>
<reference evidence="2" key="1">
    <citation type="journal article" date="2013" name="Nat. Commun.">
        <title>Whole-genome sequencing of Oryza brachyantha reveals mechanisms underlying Oryza genome evolution.</title>
        <authorList>
            <person name="Chen J."/>
            <person name="Huang Q."/>
            <person name="Gao D."/>
            <person name="Wang J."/>
            <person name="Lang Y."/>
            <person name="Liu T."/>
            <person name="Li B."/>
            <person name="Bai Z."/>
            <person name="Luis Goicoechea J."/>
            <person name="Liang C."/>
            <person name="Chen C."/>
            <person name="Zhang W."/>
            <person name="Sun S."/>
            <person name="Liao Y."/>
            <person name="Zhang X."/>
            <person name="Yang L."/>
            <person name="Song C."/>
            <person name="Wang M."/>
            <person name="Shi J."/>
            <person name="Liu G."/>
            <person name="Liu J."/>
            <person name="Zhou H."/>
            <person name="Zhou W."/>
            <person name="Yu Q."/>
            <person name="An N."/>
            <person name="Chen Y."/>
            <person name="Cai Q."/>
            <person name="Wang B."/>
            <person name="Liu B."/>
            <person name="Min J."/>
            <person name="Huang Y."/>
            <person name="Wu H."/>
            <person name="Li Z."/>
            <person name="Zhang Y."/>
            <person name="Yin Y."/>
            <person name="Song W."/>
            <person name="Jiang J."/>
            <person name="Jackson S.A."/>
            <person name="Wing R.A."/>
            <person name="Wang J."/>
            <person name="Chen M."/>
        </authorList>
    </citation>
    <scope>NUCLEOTIDE SEQUENCE [LARGE SCALE GENOMIC DNA]</scope>
    <source>
        <strain evidence="2">cv. IRGC 101232</strain>
    </source>
</reference>
<keyword evidence="3" id="KW-1185">Reference proteome</keyword>
<dbReference type="AlphaFoldDB" id="J3M401"/>
<dbReference type="Proteomes" id="UP000006038">
    <property type="component" value="Chromosome 5"/>
</dbReference>
<reference evidence="2" key="2">
    <citation type="submission" date="2013-04" db="UniProtKB">
        <authorList>
            <consortium name="EnsemblPlants"/>
        </authorList>
    </citation>
    <scope>IDENTIFICATION</scope>
</reference>
<evidence type="ECO:0000256" key="1">
    <source>
        <dbReference type="SAM" id="MobiDB-lite"/>
    </source>
</evidence>
<evidence type="ECO:0000313" key="3">
    <source>
        <dbReference type="Proteomes" id="UP000006038"/>
    </source>
</evidence>
<dbReference type="HOGENOM" id="CLU_1221329_0_0_1"/>
<protein>
    <submittedName>
        <fullName evidence="2">Uncharacterized protein</fullName>
    </submittedName>
</protein>
<dbReference type="Gramene" id="OB05G13250.1">
    <property type="protein sequence ID" value="OB05G13250.1"/>
    <property type="gene ID" value="OB05G13250"/>
</dbReference>
<name>J3M401_ORYBR</name>